<dbReference type="InterPro" id="IPR000835">
    <property type="entry name" value="HTH_MarR-typ"/>
</dbReference>
<dbReference type="PANTHER" id="PTHR33164">
    <property type="entry name" value="TRANSCRIPTIONAL REGULATOR, MARR FAMILY"/>
    <property type="match status" value="1"/>
</dbReference>
<evidence type="ECO:0000259" key="4">
    <source>
        <dbReference type="PROSITE" id="PS50995"/>
    </source>
</evidence>
<keyword evidence="1" id="KW-0805">Transcription regulation</keyword>
<keyword evidence="3" id="KW-0804">Transcription</keyword>
<dbReference type="InterPro" id="IPR023187">
    <property type="entry name" value="Tscrpt_reg_MarR-type_CS"/>
</dbReference>
<dbReference type="Pfam" id="PF12802">
    <property type="entry name" value="MarR_2"/>
    <property type="match status" value="1"/>
</dbReference>
<proteinExistence type="predicted"/>
<dbReference type="PROSITE" id="PS01117">
    <property type="entry name" value="HTH_MARR_1"/>
    <property type="match status" value="1"/>
</dbReference>
<dbReference type="AlphaFoldDB" id="A0A2V1MX34"/>
<name>A0A2V1MX34_9LACO</name>
<dbReference type="SMART" id="SM00347">
    <property type="entry name" value="HTH_MARR"/>
    <property type="match status" value="1"/>
</dbReference>
<dbReference type="InterPro" id="IPR036390">
    <property type="entry name" value="WH_DNA-bd_sf"/>
</dbReference>
<dbReference type="PANTHER" id="PTHR33164:SF43">
    <property type="entry name" value="HTH-TYPE TRANSCRIPTIONAL REPRESSOR YETL"/>
    <property type="match status" value="1"/>
</dbReference>
<dbReference type="InterPro" id="IPR036388">
    <property type="entry name" value="WH-like_DNA-bd_sf"/>
</dbReference>
<dbReference type="SUPFAM" id="SSF46785">
    <property type="entry name" value="Winged helix' DNA-binding domain"/>
    <property type="match status" value="1"/>
</dbReference>
<dbReference type="InterPro" id="IPR039422">
    <property type="entry name" value="MarR/SlyA-like"/>
</dbReference>
<evidence type="ECO:0000256" key="1">
    <source>
        <dbReference type="ARBA" id="ARBA00023015"/>
    </source>
</evidence>
<reference evidence="5 6" key="1">
    <citation type="journal article" date="2018" name="Int. J. Syst. Evol. Microbiol.">
        <title>Lactobacillus bambusae sp. nov., isolated from a traditional fermented Ma-bamboo shoots of Taiwan.</title>
        <authorList>
            <person name="Wang L.-T."/>
        </authorList>
    </citation>
    <scope>NUCLEOTIDE SEQUENCE [LARGE SCALE GENOMIC DNA]</scope>
    <source>
        <strain evidence="5 6">BS-W1</strain>
    </source>
</reference>
<evidence type="ECO:0000313" key="5">
    <source>
        <dbReference type="EMBL" id="PWF99630.1"/>
    </source>
</evidence>
<dbReference type="Proteomes" id="UP000245080">
    <property type="component" value="Unassembled WGS sequence"/>
</dbReference>
<dbReference type="Gene3D" id="1.10.10.10">
    <property type="entry name" value="Winged helix-like DNA-binding domain superfamily/Winged helix DNA-binding domain"/>
    <property type="match status" value="1"/>
</dbReference>
<dbReference type="GO" id="GO:0003677">
    <property type="term" value="F:DNA binding"/>
    <property type="evidence" value="ECO:0007669"/>
    <property type="project" value="UniProtKB-KW"/>
</dbReference>
<evidence type="ECO:0000313" key="6">
    <source>
        <dbReference type="Proteomes" id="UP000245080"/>
    </source>
</evidence>
<comment type="caution">
    <text evidence="5">The sequence shown here is derived from an EMBL/GenBank/DDBJ whole genome shotgun (WGS) entry which is preliminary data.</text>
</comment>
<organism evidence="5 6">
    <name type="scientific">Levilactobacillus bambusae</name>
    <dbReference type="NCBI Taxonomy" id="2024736"/>
    <lineage>
        <taxon>Bacteria</taxon>
        <taxon>Bacillati</taxon>
        <taxon>Bacillota</taxon>
        <taxon>Bacilli</taxon>
        <taxon>Lactobacillales</taxon>
        <taxon>Lactobacillaceae</taxon>
        <taxon>Levilactobacillus</taxon>
    </lineage>
</organism>
<dbReference type="OrthoDB" id="1903871at2"/>
<sequence>MNSLKYLDEFVSEPAREFQLSFEQYLILHTVAKQKHVTLMDIASERRVTRSAISRQIKVLLKRDYIYQLPDETDRRRLYLKLTASGRKAEEEITKRVHDLFASWIETFGEDKAEWVLQFIQDFSQVAKLDKTATEHQIESQD</sequence>
<keyword evidence="6" id="KW-1185">Reference proteome</keyword>
<dbReference type="RefSeq" id="WP_109251088.1">
    <property type="nucleotide sequence ID" value="NZ_QCXQ01000006.1"/>
</dbReference>
<dbReference type="GO" id="GO:0006950">
    <property type="term" value="P:response to stress"/>
    <property type="evidence" value="ECO:0007669"/>
    <property type="project" value="TreeGrafter"/>
</dbReference>
<dbReference type="EMBL" id="QCXQ01000006">
    <property type="protein sequence ID" value="PWF99630.1"/>
    <property type="molecule type" value="Genomic_DNA"/>
</dbReference>
<feature type="domain" description="HTH marR-type" evidence="4">
    <location>
        <begin position="1"/>
        <end position="125"/>
    </location>
</feature>
<dbReference type="PROSITE" id="PS50995">
    <property type="entry name" value="HTH_MARR_2"/>
    <property type="match status" value="1"/>
</dbReference>
<evidence type="ECO:0000256" key="2">
    <source>
        <dbReference type="ARBA" id="ARBA00023125"/>
    </source>
</evidence>
<evidence type="ECO:0000256" key="3">
    <source>
        <dbReference type="ARBA" id="ARBA00023163"/>
    </source>
</evidence>
<gene>
    <name evidence="5" type="ORF">DCM90_08460</name>
</gene>
<accession>A0A2V1MX34</accession>
<keyword evidence="2" id="KW-0238">DNA-binding</keyword>
<protein>
    <submittedName>
        <fullName evidence="5">MarR family transcriptional regulator</fullName>
    </submittedName>
</protein>
<dbReference type="GO" id="GO:0003700">
    <property type="term" value="F:DNA-binding transcription factor activity"/>
    <property type="evidence" value="ECO:0007669"/>
    <property type="project" value="InterPro"/>
</dbReference>